<feature type="transmembrane region" description="Helical" evidence="1">
    <location>
        <begin position="12"/>
        <end position="33"/>
    </location>
</feature>
<evidence type="ECO:0000313" key="3">
    <source>
        <dbReference type="Proteomes" id="UP000199341"/>
    </source>
</evidence>
<gene>
    <name evidence="2" type="ORF">SAMN05216259_10696</name>
</gene>
<sequence>MANSGSGLATFGRVVAASAVALLILVSGGWSSWRTAQYLVLTKGREQGTVTLATCGDSSCTGPFAPKGSAVARPSVEVDLPVRHRVGQKVDVVLKPDSDTGIRSGTGGLIFAFLPLAGALLLAALVVALGLRLPQVAGGLAVAGGVLMAGAFFTLP</sequence>
<reference evidence="2 3" key="1">
    <citation type="submission" date="2016-10" db="EMBL/GenBank/DDBJ databases">
        <authorList>
            <person name="de Groot N.N."/>
        </authorList>
    </citation>
    <scope>NUCLEOTIDE SEQUENCE [LARGE SCALE GENOMIC DNA]</scope>
    <source>
        <strain evidence="2 3">CGMCC 4.2022</strain>
    </source>
</reference>
<keyword evidence="1" id="KW-0812">Transmembrane</keyword>
<name>A0A1H0EZQ3_9ACTN</name>
<dbReference type="RefSeq" id="WP_093784905.1">
    <property type="nucleotide sequence ID" value="NZ_FNIE01000006.1"/>
</dbReference>
<keyword evidence="1" id="KW-0472">Membrane</keyword>
<dbReference type="AlphaFoldDB" id="A0A1H0EZQ3"/>
<keyword evidence="3" id="KW-1185">Reference proteome</keyword>
<keyword evidence="1" id="KW-1133">Transmembrane helix</keyword>
<evidence type="ECO:0000256" key="1">
    <source>
        <dbReference type="SAM" id="Phobius"/>
    </source>
</evidence>
<accession>A0A1H0EZQ3</accession>
<organism evidence="2 3">
    <name type="scientific">Actinacidiphila guanduensis</name>
    <dbReference type="NCBI Taxonomy" id="310781"/>
    <lineage>
        <taxon>Bacteria</taxon>
        <taxon>Bacillati</taxon>
        <taxon>Actinomycetota</taxon>
        <taxon>Actinomycetes</taxon>
        <taxon>Kitasatosporales</taxon>
        <taxon>Streptomycetaceae</taxon>
        <taxon>Actinacidiphila</taxon>
    </lineage>
</organism>
<dbReference type="Proteomes" id="UP000199341">
    <property type="component" value="Unassembled WGS sequence"/>
</dbReference>
<dbReference type="EMBL" id="FNIE01000006">
    <property type="protein sequence ID" value="SDN87821.1"/>
    <property type="molecule type" value="Genomic_DNA"/>
</dbReference>
<feature type="transmembrane region" description="Helical" evidence="1">
    <location>
        <begin position="109"/>
        <end position="130"/>
    </location>
</feature>
<proteinExistence type="predicted"/>
<dbReference type="STRING" id="310781.SAMN05216259_10696"/>
<evidence type="ECO:0000313" key="2">
    <source>
        <dbReference type="EMBL" id="SDN87821.1"/>
    </source>
</evidence>
<dbReference type="OrthoDB" id="4332438at2"/>
<feature type="transmembrane region" description="Helical" evidence="1">
    <location>
        <begin position="136"/>
        <end position="155"/>
    </location>
</feature>
<protein>
    <submittedName>
        <fullName evidence="2">Uncharacterized protein</fullName>
    </submittedName>
</protein>